<sequence length="498" mass="56576">MTTRVVDNQWPGPHIHILMNDFFFWSSEQHRTAMKRLKNELNALVNRGVDRHLRLAVTGLSRSGKTAFITAMVNQLLNIHAGARLPLLSAVREERLLGVKRIPQRDFGIPRFTYDEGLAQLYGDPPAWPTPTRGVSEIRLALRFKSNDSLLRHFKDTSTLYLEIVDYPGEWLLDLPMLAQDYLSWSRQMTGLLNGQRGEWSAKWRMMCEGLDPLAPADENRLADIAAAWTDYLHHCKQQGLHFIQPGRFVLPGDMAGAPALQFFPWPDVDAWGESKLAQADKHTNAGMLRERFNYYCEKVVKGFYKNHFLRFDRQIVLVDCLQPLNSGPQAFNDMRLALTQLMQSFHYGQRTLFRRLFSPVIDKLLFAATKADHVTIDQHANMVSLLQQLIQDAWQNAAFEGISMDCLGLASVQATTSGIIDVNGEKIPALRGNRLSDGAPLTVYPGEVPARLPGQAFWDKQGFQFEAFRPQVMDVDKPLPHIRLDAALEFLIGDKLR</sequence>
<dbReference type="AlphaFoldDB" id="A0A1X3J1D6"/>
<evidence type="ECO:0000313" key="1">
    <source>
        <dbReference type="EMBL" id="OSK94500.1"/>
    </source>
</evidence>
<evidence type="ECO:0000313" key="2">
    <source>
        <dbReference type="Proteomes" id="UP000193942"/>
    </source>
</evidence>
<dbReference type="PANTHER" id="PTHR38605">
    <property type="entry name" value="ATPASE-RELATED"/>
    <property type="match status" value="1"/>
</dbReference>
<proteinExistence type="predicted"/>
<reference evidence="1 2" key="1">
    <citation type="submission" date="2010-04" db="EMBL/GenBank/DDBJ databases">
        <title>The Genome Sequence of Escherichia coli TA447.</title>
        <authorList>
            <consortium name="The Broad Institute Genome Sequencing Platform"/>
            <consortium name="The Broad Institute Genome Sequencing Center for Infectious Disease"/>
            <person name="Feldgarden M."/>
            <person name="Gordon D.M."/>
            <person name="Johnson J.R."/>
            <person name="Johnston B.D."/>
            <person name="Young S."/>
            <person name="Zeng Q."/>
            <person name="Koehrsen M."/>
            <person name="Alvarado L."/>
            <person name="Berlin A.M."/>
            <person name="Borenstein D."/>
            <person name="Chapman S.B."/>
            <person name="Chen Z."/>
            <person name="Engels R."/>
            <person name="Freedman E."/>
            <person name="Gellesch M."/>
            <person name="Goldberg J."/>
            <person name="Griggs A."/>
            <person name="Gujja S."/>
            <person name="Heilman E.R."/>
            <person name="Heiman D.I."/>
            <person name="Hepburn T.A."/>
            <person name="Howarth C."/>
            <person name="Jen D."/>
            <person name="Larson L."/>
            <person name="Mehta T."/>
            <person name="Park D."/>
            <person name="Pearson M."/>
            <person name="Richards J."/>
            <person name="Roberts A."/>
            <person name="Saif S."/>
            <person name="Shea T.D."/>
            <person name="Shenoy N."/>
            <person name="Sisk P."/>
            <person name="Stolte C."/>
            <person name="Sykes S.N."/>
            <person name="Walk T."/>
            <person name="White J."/>
            <person name="Yandava C."/>
            <person name="Haas B."/>
            <person name="Henn M.R."/>
            <person name="Nusbaum C."/>
            <person name="Birren B."/>
        </authorList>
    </citation>
    <scope>NUCLEOTIDE SEQUENCE [LARGE SCALE GENOMIC DNA]</scope>
    <source>
        <strain evidence="1 2">TA447</strain>
    </source>
</reference>
<dbReference type="Proteomes" id="UP000193942">
    <property type="component" value="Unassembled WGS sequence"/>
</dbReference>
<protein>
    <submittedName>
        <fullName evidence="1">Putative enzyme</fullName>
    </submittedName>
</protein>
<gene>
    <name evidence="1" type="ORF">ECXG_03365</name>
</gene>
<dbReference type="InterPro" id="IPR007413">
    <property type="entry name" value="YcjX-like"/>
</dbReference>
<comment type="caution">
    <text evidence="1">The sequence shown here is derived from an EMBL/GenBank/DDBJ whole genome shotgun (WGS) entry which is preliminary data.</text>
</comment>
<dbReference type="PIRSF" id="PIRSF019381">
    <property type="entry name" value="YcjX"/>
    <property type="match status" value="1"/>
</dbReference>
<dbReference type="PANTHER" id="PTHR38605:SF1">
    <property type="entry name" value="ATPASE"/>
    <property type="match status" value="1"/>
</dbReference>
<dbReference type="Pfam" id="PF04317">
    <property type="entry name" value="DUF463"/>
    <property type="match status" value="1"/>
</dbReference>
<organism evidence="1 2">
    <name type="scientific">Escherichia coli TA447</name>
    <dbReference type="NCBI Taxonomy" id="656447"/>
    <lineage>
        <taxon>Bacteria</taxon>
        <taxon>Pseudomonadati</taxon>
        <taxon>Pseudomonadota</taxon>
        <taxon>Gammaproteobacteria</taxon>
        <taxon>Enterobacterales</taxon>
        <taxon>Enterobacteriaceae</taxon>
        <taxon>Escherichia</taxon>
    </lineage>
</organism>
<accession>A0A1X3J1D6</accession>
<dbReference type="EMBL" id="ADIZ01000017">
    <property type="protein sequence ID" value="OSK94500.1"/>
    <property type="molecule type" value="Genomic_DNA"/>
</dbReference>
<name>A0A1X3J1D6_ECOLX</name>